<dbReference type="STRING" id="742766.HMPREF9455_02800"/>
<evidence type="ECO:0000313" key="4">
    <source>
        <dbReference type="EMBL" id="EGK01011.1"/>
    </source>
</evidence>
<dbReference type="InterPro" id="IPR011250">
    <property type="entry name" value="OMP/PagP_B-barrel"/>
</dbReference>
<dbReference type="AlphaFoldDB" id="F5J0D3"/>
<organism evidence="4 5">
    <name type="scientific">Dysgonomonas gadei ATCC BAA-286</name>
    <dbReference type="NCBI Taxonomy" id="742766"/>
    <lineage>
        <taxon>Bacteria</taxon>
        <taxon>Pseudomonadati</taxon>
        <taxon>Bacteroidota</taxon>
        <taxon>Bacteroidia</taxon>
        <taxon>Bacteroidales</taxon>
        <taxon>Dysgonomonadaceae</taxon>
        <taxon>Dysgonomonas</taxon>
    </lineage>
</organism>
<dbReference type="Proteomes" id="UP000004913">
    <property type="component" value="Unassembled WGS sequence"/>
</dbReference>
<dbReference type="Pfam" id="PF13505">
    <property type="entry name" value="OMP_b-brl"/>
    <property type="match status" value="1"/>
</dbReference>
<proteinExistence type="predicted"/>
<sequence length="167" mass="18386">MPMKKILIILTICLSAITTASAQDQTGKLSFAGSLNYGSKVESLGIGLRAQYGFTSHLRGTAEYKYYIDRHNLSAFGINADGHYVFSASETVSLYPLAGLNLTRWTYDPGRSNSDDPKYSNNRIGLNLGLGGQVSLDDNTFIQIEAKEALIKNYSQFVVSVGFMYQF</sequence>
<keyword evidence="1 2" id="KW-0732">Signal</keyword>
<gene>
    <name evidence="4" type="ORF">HMPREF9455_02800</name>
</gene>
<reference evidence="4 5" key="1">
    <citation type="submission" date="2011-04" db="EMBL/GenBank/DDBJ databases">
        <title>The Genome Sequence of Dysgonomonas gadei ATCC BAA-286.</title>
        <authorList>
            <consortium name="The Broad Institute Genome Sequencing Platform"/>
            <person name="Earl A."/>
            <person name="Ward D."/>
            <person name="Feldgarden M."/>
            <person name="Gevers D."/>
            <person name="Pudlo N."/>
            <person name="Martens E."/>
            <person name="Allen-Vercoe E."/>
            <person name="Young S.K."/>
            <person name="Zeng Q."/>
            <person name="Gargeya S."/>
            <person name="Fitzgerald M."/>
            <person name="Haas B."/>
            <person name="Abouelleil A."/>
            <person name="Alvarado L."/>
            <person name="Arachchi H.M."/>
            <person name="Berlin A."/>
            <person name="Brown A."/>
            <person name="Chapman S.B."/>
            <person name="Chen Z."/>
            <person name="Dunbar C."/>
            <person name="Freedman E."/>
            <person name="Gearin G."/>
            <person name="Gellesch M."/>
            <person name="Goldberg J."/>
            <person name="Griggs A."/>
            <person name="Gujja S."/>
            <person name="Heiman D."/>
            <person name="Howarth C."/>
            <person name="Larson L."/>
            <person name="Lui A."/>
            <person name="MacDonald P.J.P."/>
            <person name="Mehta T."/>
            <person name="Montmayeur A."/>
            <person name="Murphy C."/>
            <person name="Neiman D."/>
            <person name="Pearson M."/>
            <person name="Priest M."/>
            <person name="Roberts A."/>
            <person name="Saif S."/>
            <person name="Shea T."/>
            <person name="Shenoy N."/>
            <person name="Sisk P."/>
            <person name="Stolte C."/>
            <person name="Sykes S."/>
            <person name="Yandava C."/>
            <person name="Wortman J."/>
            <person name="Nusbaum C."/>
            <person name="Birren B."/>
        </authorList>
    </citation>
    <scope>NUCLEOTIDE SEQUENCE [LARGE SCALE GENOMIC DNA]</scope>
    <source>
        <strain evidence="4 5">ATCC BAA-286</strain>
    </source>
</reference>
<dbReference type="Gene3D" id="2.40.160.20">
    <property type="match status" value="1"/>
</dbReference>
<comment type="caution">
    <text evidence="4">The sequence shown here is derived from an EMBL/GenBank/DDBJ whole genome shotgun (WGS) entry which is preliminary data.</text>
</comment>
<feature type="chain" id="PRO_5003325649" description="Outer membrane protein beta-barrel domain-containing protein" evidence="2">
    <location>
        <begin position="23"/>
        <end position="167"/>
    </location>
</feature>
<keyword evidence="5" id="KW-1185">Reference proteome</keyword>
<feature type="signal peptide" evidence="2">
    <location>
        <begin position="1"/>
        <end position="22"/>
    </location>
</feature>
<accession>F5J0D3</accession>
<evidence type="ECO:0000256" key="2">
    <source>
        <dbReference type="SAM" id="SignalP"/>
    </source>
</evidence>
<dbReference type="InterPro" id="IPR027385">
    <property type="entry name" value="Beta-barrel_OMP"/>
</dbReference>
<evidence type="ECO:0000313" key="5">
    <source>
        <dbReference type="Proteomes" id="UP000004913"/>
    </source>
</evidence>
<protein>
    <recommendedName>
        <fullName evidence="3">Outer membrane protein beta-barrel domain-containing protein</fullName>
    </recommendedName>
</protein>
<feature type="domain" description="Outer membrane protein beta-barrel" evidence="3">
    <location>
        <begin position="14"/>
        <end position="167"/>
    </location>
</feature>
<dbReference type="HOGENOM" id="CLU_111119_1_0_10"/>
<dbReference type="SUPFAM" id="SSF56925">
    <property type="entry name" value="OMPA-like"/>
    <property type="match status" value="1"/>
</dbReference>
<dbReference type="EMBL" id="ADLV01000032">
    <property type="protein sequence ID" value="EGK01011.1"/>
    <property type="molecule type" value="Genomic_DNA"/>
</dbReference>
<name>F5J0D3_9BACT</name>
<dbReference type="eggNOG" id="COG3637">
    <property type="taxonomic scope" value="Bacteria"/>
</dbReference>
<evidence type="ECO:0000256" key="1">
    <source>
        <dbReference type="ARBA" id="ARBA00022729"/>
    </source>
</evidence>
<evidence type="ECO:0000259" key="3">
    <source>
        <dbReference type="Pfam" id="PF13505"/>
    </source>
</evidence>